<dbReference type="GO" id="GO:0022857">
    <property type="term" value="F:transmembrane transporter activity"/>
    <property type="evidence" value="ECO:0007669"/>
    <property type="project" value="InterPro"/>
</dbReference>
<dbReference type="InterPro" id="IPR013611">
    <property type="entry name" value="Transp-assoc_OB_typ2"/>
</dbReference>
<evidence type="ECO:0000256" key="3">
    <source>
        <dbReference type="ARBA" id="ARBA00022840"/>
    </source>
</evidence>
<dbReference type="Pfam" id="PF00005">
    <property type="entry name" value="ABC_tran"/>
    <property type="match status" value="1"/>
</dbReference>
<dbReference type="SMART" id="SM00382">
    <property type="entry name" value="AAA"/>
    <property type="match status" value="1"/>
</dbReference>
<dbReference type="GO" id="GO:0043190">
    <property type="term" value="C:ATP-binding cassette (ABC) transporter complex"/>
    <property type="evidence" value="ECO:0007669"/>
    <property type="project" value="InterPro"/>
</dbReference>
<dbReference type="PROSITE" id="PS00211">
    <property type="entry name" value="ABC_TRANSPORTER_1"/>
    <property type="match status" value="1"/>
</dbReference>
<dbReference type="EMBL" id="CP042582">
    <property type="protein sequence ID" value="QEX24722.1"/>
    <property type="molecule type" value="Genomic_DNA"/>
</dbReference>
<keyword evidence="3" id="KW-0067">ATP-binding</keyword>
<proteinExistence type="predicted"/>
<organism evidence="5 6">
    <name type="scientific">Hypericibacter adhaerens</name>
    <dbReference type="NCBI Taxonomy" id="2602016"/>
    <lineage>
        <taxon>Bacteria</taxon>
        <taxon>Pseudomonadati</taxon>
        <taxon>Pseudomonadota</taxon>
        <taxon>Alphaproteobacteria</taxon>
        <taxon>Rhodospirillales</taxon>
        <taxon>Dongiaceae</taxon>
        <taxon>Hypericibacter</taxon>
    </lineage>
</organism>
<dbReference type="PANTHER" id="PTHR42781:SF4">
    <property type="entry name" value="SPERMIDINE_PUTRESCINE IMPORT ATP-BINDING PROTEIN POTA"/>
    <property type="match status" value="1"/>
</dbReference>
<dbReference type="RefSeq" id="WP_151119975.1">
    <property type="nucleotide sequence ID" value="NZ_CP042582.1"/>
</dbReference>
<keyword evidence="6" id="KW-1185">Reference proteome</keyword>
<dbReference type="InterPro" id="IPR008995">
    <property type="entry name" value="Mo/tungstate-bd_C_term_dom"/>
</dbReference>
<dbReference type="InterPro" id="IPR003439">
    <property type="entry name" value="ABC_transporter-like_ATP-bd"/>
</dbReference>
<dbReference type="InterPro" id="IPR003593">
    <property type="entry name" value="AAA+_ATPase"/>
</dbReference>
<dbReference type="Pfam" id="PF08402">
    <property type="entry name" value="TOBE_2"/>
    <property type="match status" value="1"/>
</dbReference>
<dbReference type="GO" id="GO:0005524">
    <property type="term" value="F:ATP binding"/>
    <property type="evidence" value="ECO:0007669"/>
    <property type="project" value="UniProtKB-KW"/>
</dbReference>
<evidence type="ECO:0000256" key="1">
    <source>
        <dbReference type="ARBA" id="ARBA00022448"/>
    </source>
</evidence>
<dbReference type="PANTHER" id="PTHR42781">
    <property type="entry name" value="SPERMIDINE/PUTRESCINE IMPORT ATP-BINDING PROTEIN POTA"/>
    <property type="match status" value="1"/>
</dbReference>
<dbReference type="AlphaFoldDB" id="A0A5J6N3V5"/>
<dbReference type="PROSITE" id="PS50893">
    <property type="entry name" value="ABC_TRANSPORTER_2"/>
    <property type="match status" value="1"/>
</dbReference>
<evidence type="ECO:0000313" key="5">
    <source>
        <dbReference type="EMBL" id="QEX24722.1"/>
    </source>
</evidence>
<dbReference type="KEGG" id="hadh:FRZ61_46630"/>
<evidence type="ECO:0000256" key="2">
    <source>
        <dbReference type="ARBA" id="ARBA00022741"/>
    </source>
</evidence>
<dbReference type="InterPro" id="IPR017871">
    <property type="entry name" value="ABC_transporter-like_CS"/>
</dbReference>
<name>A0A5J6N3V5_9PROT</name>
<dbReference type="Proteomes" id="UP000325797">
    <property type="component" value="Chromosome"/>
</dbReference>
<sequence>MTSQAMTSRIDRHNETAAPGSAYLEARNLVVRFGEYTALRDVSFEVAAGERLCLLGPSGCGKTTSLRVIAGFIQPDSGGVRIDGRDMEGVPPEGRNIGILFQNYALFPHLTIYDNVAFGLRMRNIAESEIRKRVTEALELVRLPKAGGKRPSMLSGGEQQRIAFARAVVIKPSLLLLDEPFSNLDARLRQEMRGELLDLLQQLRIATVMVTHDQEEAMAIADRIAVMQGGAIEQVGGPTDIYERPRSLFVARFVGESNLFAGQAAGGMVEIPGLGRLERRGLQDGPVQALIRPEKIRVLPANGASGSPDHERARATIERVQYLGHRTEYRLKLGPQSITAWRLNETALPLMPGDAVALEWNRADLLVFREIANR</sequence>
<keyword evidence="1" id="KW-0813">Transport</keyword>
<dbReference type="InterPro" id="IPR027417">
    <property type="entry name" value="P-loop_NTPase"/>
</dbReference>
<reference evidence="5 6" key="1">
    <citation type="submission" date="2019-08" db="EMBL/GenBank/DDBJ databases">
        <title>Hyperibacter terrae gen. nov., sp. nov. and Hyperibacter viscosus sp. nov., two new members in the family Rhodospirillaceae isolated from the rhizosphere of Hypericum perforatum.</title>
        <authorList>
            <person name="Noviana Z."/>
        </authorList>
    </citation>
    <scope>NUCLEOTIDE SEQUENCE [LARGE SCALE GENOMIC DNA]</scope>
    <source>
        <strain evidence="5 6">R5959</strain>
    </source>
</reference>
<dbReference type="SUPFAM" id="SSF52540">
    <property type="entry name" value="P-loop containing nucleoside triphosphate hydrolases"/>
    <property type="match status" value="1"/>
</dbReference>
<evidence type="ECO:0000313" key="6">
    <source>
        <dbReference type="Proteomes" id="UP000325797"/>
    </source>
</evidence>
<dbReference type="FunFam" id="3.40.50.300:FF:000425">
    <property type="entry name" value="Probable ABC transporter, ATP-binding subunit"/>
    <property type="match status" value="1"/>
</dbReference>
<dbReference type="OrthoDB" id="9790614at2"/>
<accession>A0A5J6N3V5</accession>
<dbReference type="GO" id="GO:0015697">
    <property type="term" value="P:quaternary ammonium group transport"/>
    <property type="evidence" value="ECO:0007669"/>
    <property type="project" value="UniProtKB-ARBA"/>
</dbReference>
<feature type="domain" description="ABC transporter" evidence="4">
    <location>
        <begin position="24"/>
        <end position="254"/>
    </location>
</feature>
<dbReference type="SUPFAM" id="SSF50331">
    <property type="entry name" value="MOP-like"/>
    <property type="match status" value="1"/>
</dbReference>
<protein>
    <submittedName>
        <fullName evidence="5">Polyamine-transporting ATPase</fullName>
    </submittedName>
</protein>
<evidence type="ECO:0000259" key="4">
    <source>
        <dbReference type="PROSITE" id="PS50893"/>
    </source>
</evidence>
<dbReference type="InterPro" id="IPR050093">
    <property type="entry name" value="ABC_SmlMolc_Importer"/>
</dbReference>
<dbReference type="Gene3D" id="3.40.50.300">
    <property type="entry name" value="P-loop containing nucleotide triphosphate hydrolases"/>
    <property type="match status" value="1"/>
</dbReference>
<dbReference type="GO" id="GO:0016887">
    <property type="term" value="F:ATP hydrolysis activity"/>
    <property type="evidence" value="ECO:0007669"/>
    <property type="project" value="InterPro"/>
</dbReference>
<gene>
    <name evidence="5" type="ORF">FRZ61_46630</name>
</gene>
<keyword evidence="2" id="KW-0547">Nucleotide-binding</keyword>
<dbReference type="Gene3D" id="2.40.50.100">
    <property type="match status" value="1"/>
</dbReference>